<keyword evidence="9" id="KW-1133">Transmembrane helix</keyword>
<evidence type="ECO:0000256" key="9">
    <source>
        <dbReference type="SAM" id="Phobius"/>
    </source>
</evidence>
<dbReference type="PaxDb" id="3708-A0A078HRF4"/>
<protein>
    <submittedName>
        <fullName evidence="10">BnaC03g67330D protein</fullName>
    </submittedName>
</protein>
<dbReference type="InterPro" id="IPR011050">
    <property type="entry name" value="Pectin_lyase_fold/virulence"/>
</dbReference>
<dbReference type="Gene3D" id="2.160.20.10">
    <property type="entry name" value="Single-stranded right-handed beta-helix, Pectin lyase-like"/>
    <property type="match status" value="1"/>
</dbReference>
<comment type="similarity">
    <text evidence="1 7">Belongs to the glycosyl hydrolase 28 family.</text>
</comment>
<keyword evidence="3" id="KW-1015">Disulfide bond</keyword>
<evidence type="ECO:0000256" key="5">
    <source>
        <dbReference type="ARBA" id="ARBA00023295"/>
    </source>
</evidence>
<evidence type="ECO:0000256" key="6">
    <source>
        <dbReference type="PROSITE-ProRule" id="PRU10052"/>
    </source>
</evidence>
<dbReference type="PANTHER" id="PTHR31736:SF19">
    <property type="entry name" value="PECTIN LYASE SUPERFAMILY PROTEIN-RELATED"/>
    <property type="match status" value="1"/>
</dbReference>
<dbReference type="GO" id="GO:0046576">
    <property type="term" value="F:rhamnogalacturonan alpha-L-rhamnopyranosyl-(1-&gt;4)-alpha-D-galactopyranosyluronide lyase activity"/>
    <property type="evidence" value="ECO:0007669"/>
    <property type="project" value="UniProtKB-ARBA"/>
</dbReference>
<dbReference type="InterPro" id="IPR000743">
    <property type="entry name" value="Glyco_hydro_28"/>
</dbReference>
<dbReference type="Gramene" id="CDY39884">
    <property type="protein sequence ID" value="CDY39884"/>
    <property type="gene ID" value="GSBRNA2T00068726001"/>
</dbReference>
<dbReference type="EMBL" id="LK032459">
    <property type="protein sequence ID" value="CDY39884.1"/>
    <property type="molecule type" value="Genomic_DNA"/>
</dbReference>
<feature type="active site" evidence="6">
    <location>
        <position position="253"/>
    </location>
</feature>
<gene>
    <name evidence="10" type="primary">BnaC03g67330D</name>
    <name evidence="10" type="ORF">GSBRNA2T00068726001</name>
</gene>
<dbReference type="Pfam" id="PF00295">
    <property type="entry name" value="Glyco_hydro_28"/>
    <property type="match status" value="1"/>
</dbReference>
<organism evidence="10 11">
    <name type="scientific">Brassica napus</name>
    <name type="common">Rape</name>
    <dbReference type="NCBI Taxonomy" id="3708"/>
    <lineage>
        <taxon>Eukaryota</taxon>
        <taxon>Viridiplantae</taxon>
        <taxon>Streptophyta</taxon>
        <taxon>Embryophyta</taxon>
        <taxon>Tracheophyta</taxon>
        <taxon>Spermatophyta</taxon>
        <taxon>Magnoliopsida</taxon>
        <taxon>eudicotyledons</taxon>
        <taxon>Gunneridae</taxon>
        <taxon>Pentapetalae</taxon>
        <taxon>rosids</taxon>
        <taxon>malvids</taxon>
        <taxon>Brassicales</taxon>
        <taxon>Brassicaceae</taxon>
        <taxon>Brassiceae</taxon>
        <taxon>Brassica</taxon>
    </lineage>
</organism>
<dbReference type="PANTHER" id="PTHR31736">
    <property type="match status" value="1"/>
</dbReference>
<dbReference type="GO" id="GO:0045490">
    <property type="term" value="P:pectin catabolic process"/>
    <property type="evidence" value="ECO:0000318"/>
    <property type="project" value="GO_Central"/>
</dbReference>
<keyword evidence="4" id="KW-0325">Glycoprotein</keyword>
<evidence type="ECO:0000256" key="4">
    <source>
        <dbReference type="ARBA" id="ARBA00023180"/>
    </source>
</evidence>
<dbReference type="Proteomes" id="UP000028999">
    <property type="component" value="Unassembled WGS sequence"/>
</dbReference>
<keyword evidence="9" id="KW-0812">Transmembrane</keyword>
<evidence type="ECO:0000256" key="1">
    <source>
        <dbReference type="ARBA" id="ARBA00008834"/>
    </source>
</evidence>
<dbReference type="AlphaFoldDB" id="A0A078HRF4"/>
<evidence type="ECO:0000313" key="11">
    <source>
        <dbReference type="Proteomes" id="UP000028999"/>
    </source>
</evidence>
<dbReference type="OMA" id="YARNIWY"/>
<reference evidence="10 11" key="1">
    <citation type="journal article" date="2014" name="Science">
        <title>Plant genetics. Early allopolyploid evolution in the post-Neolithic Brassica napus oilseed genome.</title>
        <authorList>
            <person name="Chalhoub B."/>
            <person name="Denoeud F."/>
            <person name="Liu S."/>
            <person name="Parkin I.A."/>
            <person name="Tang H."/>
            <person name="Wang X."/>
            <person name="Chiquet J."/>
            <person name="Belcram H."/>
            <person name="Tong C."/>
            <person name="Samans B."/>
            <person name="Correa M."/>
            <person name="Da Silva C."/>
            <person name="Just J."/>
            <person name="Falentin C."/>
            <person name="Koh C.S."/>
            <person name="Le Clainche I."/>
            <person name="Bernard M."/>
            <person name="Bento P."/>
            <person name="Noel B."/>
            <person name="Labadie K."/>
            <person name="Alberti A."/>
            <person name="Charles M."/>
            <person name="Arnaud D."/>
            <person name="Guo H."/>
            <person name="Daviaud C."/>
            <person name="Alamery S."/>
            <person name="Jabbari K."/>
            <person name="Zhao M."/>
            <person name="Edger P.P."/>
            <person name="Chelaifa H."/>
            <person name="Tack D."/>
            <person name="Lassalle G."/>
            <person name="Mestiri I."/>
            <person name="Schnel N."/>
            <person name="Le Paslier M.C."/>
            <person name="Fan G."/>
            <person name="Renault V."/>
            <person name="Bayer P.E."/>
            <person name="Golicz A.A."/>
            <person name="Manoli S."/>
            <person name="Lee T.H."/>
            <person name="Thi V.H."/>
            <person name="Chalabi S."/>
            <person name="Hu Q."/>
            <person name="Fan C."/>
            <person name="Tollenaere R."/>
            <person name="Lu Y."/>
            <person name="Battail C."/>
            <person name="Shen J."/>
            <person name="Sidebottom C.H."/>
            <person name="Wang X."/>
            <person name="Canaguier A."/>
            <person name="Chauveau A."/>
            <person name="Berard A."/>
            <person name="Deniot G."/>
            <person name="Guan M."/>
            <person name="Liu Z."/>
            <person name="Sun F."/>
            <person name="Lim Y.P."/>
            <person name="Lyons E."/>
            <person name="Town C.D."/>
            <person name="Bancroft I."/>
            <person name="Wang X."/>
            <person name="Meng J."/>
            <person name="Ma J."/>
            <person name="Pires J.C."/>
            <person name="King G.J."/>
            <person name="Brunel D."/>
            <person name="Delourme R."/>
            <person name="Renard M."/>
            <person name="Aury J.M."/>
            <person name="Adams K.L."/>
            <person name="Batley J."/>
            <person name="Snowdon R.J."/>
            <person name="Tost J."/>
            <person name="Edwards D."/>
            <person name="Zhou Y."/>
            <person name="Hua W."/>
            <person name="Sharpe A.G."/>
            <person name="Paterson A.H."/>
            <person name="Guan C."/>
            <person name="Wincker P."/>
        </authorList>
    </citation>
    <scope>NUCLEOTIDE SEQUENCE [LARGE SCALE GENOMIC DNA]</scope>
    <source>
        <strain evidence="11">cv. Darmor-bzh</strain>
    </source>
</reference>
<sequence length="445" mass="48378">MVRQKYIPLQIFIHGFQLLLSVLLVSSFYAHYGDSDSEFISVRDFLSDSGNTNADQSQAIQDAWKALCAGKSKSLVIHANEVYTLLPQVFQGPCVASNPHIQIDGKIEAPKLVKDWGSNKPENWLSFDKVSGLTITGSGLLDPHGESWWSTVKFDSRPQALQFNRCNNLIYNGLTQRNSPKNHISISNCIQATSSNLHLIAPANSPNTDGIDISLSQKINIFSSAIQTGDDCIAIKTGSSDINITSVDCGPGHGISIGSLGEGGATETVENVHVQHCTFTGAENAARIKTWPGGGGYARNIWYEDITLINTKFPIIIDQQYDDDSYKYAKGSAVKVSDVTFRYFRGTCAQPIAINLDCDKIGCGNIVLEHINITSSSPQTSPSAICRFADVTSSFVNIDMKCVNHADLQGPSPSPELPSQYDQPHAQLPQASAPHAQARPFLSFL</sequence>
<keyword evidence="5 7" id="KW-0326">Glycosidase</keyword>
<evidence type="ECO:0000256" key="2">
    <source>
        <dbReference type="ARBA" id="ARBA00022801"/>
    </source>
</evidence>
<keyword evidence="9" id="KW-0472">Membrane</keyword>
<dbReference type="PROSITE" id="PS00502">
    <property type="entry name" value="POLYGALACTURONASE"/>
    <property type="match status" value="1"/>
</dbReference>
<keyword evidence="2 7" id="KW-0378">Hydrolase</keyword>
<evidence type="ECO:0000256" key="7">
    <source>
        <dbReference type="RuleBase" id="RU361169"/>
    </source>
</evidence>
<accession>A0A078HRF4</accession>
<dbReference type="GO" id="GO:0004650">
    <property type="term" value="F:polygalacturonase activity"/>
    <property type="evidence" value="ECO:0007669"/>
    <property type="project" value="InterPro"/>
</dbReference>
<evidence type="ECO:0000256" key="8">
    <source>
        <dbReference type="SAM" id="MobiDB-lite"/>
    </source>
</evidence>
<dbReference type="SUPFAM" id="SSF51126">
    <property type="entry name" value="Pectin lyase-like"/>
    <property type="match status" value="1"/>
</dbReference>
<proteinExistence type="inferred from homology"/>
<keyword evidence="11" id="KW-1185">Reference proteome</keyword>
<dbReference type="InterPro" id="IPR012334">
    <property type="entry name" value="Pectin_lyas_fold"/>
</dbReference>
<name>A0A078HRF4_BRANA</name>
<feature type="transmembrane region" description="Helical" evidence="9">
    <location>
        <begin position="12"/>
        <end position="32"/>
    </location>
</feature>
<evidence type="ECO:0000313" key="10">
    <source>
        <dbReference type="EMBL" id="CDY39884.1"/>
    </source>
</evidence>
<dbReference type="STRING" id="3708.A0A078HRF4"/>
<feature type="region of interest" description="Disordered" evidence="8">
    <location>
        <begin position="409"/>
        <end position="435"/>
    </location>
</feature>
<evidence type="ECO:0000256" key="3">
    <source>
        <dbReference type="ARBA" id="ARBA00023157"/>
    </source>
</evidence>